<dbReference type="Pfam" id="PF00211">
    <property type="entry name" value="Guanylate_cyc"/>
    <property type="match status" value="1"/>
</dbReference>
<name>A0ABV0BM59_9HYPH</name>
<dbReference type="GO" id="GO:0016829">
    <property type="term" value="F:lyase activity"/>
    <property type="evidence" value="ECO:0007669"/>
    <property type="project" value="UniProtKB-KW"/>
</dbReference>
<dbReference type="SUPFAM" id="SSF55073">
    <property type="entry name" value="Nucleotide cyclase"/>
    <property type="match status" value="1"/>
</dbReference>
<reference evidence="2 3" key="1">
    <citation type="submission" date="2024-04" db="EMBL/GenBank/DDBJ databases">
        <title>A novel species isolated from cricket.</title>
        <authorList>
            <person name="Wang H.-C."/>
        </authorList>
    </citation>
    <scope>NUCLEOTIDE SEQUENCE [LARGE SCALE GENOMIC DNA]</scope>
    <source>
        <strain evidence="2 3">WL0021</strain>
    </source>
</reference>
<evidence type="ECO:0000313" key="2">
    <source>
        <dbReference type="EMBL" id="MEN3931281.1"/>
    </source>
</evidence>
<gene>
    <name evidence="2" type="ORF">WJT86_09445</name>
</gene>
<dbReference type="PROSITE" id="PS50125">
    <property type="entry name" value="GUANYLATE_CYCLASE_2"/>
    <property type="match status" value="1"/>
</dbReference>
<evidence type="ECO:0000313" key="3">
    <source>
        <dbReference type="Proteomes" id="UP001418637"/>
    </source>
</evidence>
<dbReference type="CDD" id="cd07302">
    <property type="entry name" value="CHD"/>
    <property type="match status" value="1"/>
</dbReference>
<keyword evidence="3" id="KW-1185">Reference proteome</keyword>
<dbReference type="InterPro" id="IPR001054">
    <property type="entry name" value="A/G_cyclase"/>
</dbReference>
<dbReference type="InterPro" id="IPR029787">
    <property type="entry name" value="Nucleotide_cyclase"/>
</dbReference>
<dbReference type="Proteomes" id="UP001418637">
    <property type="component" value="Unassembled WGS sequence"/>
</dbReference>
<dbReference type="EMBL" id="JBBYXI010000003">
    <property type="protein sequence ID" value="MEN3931281.1"/>
    <property type="molecule type" value="Genomic_DNA"/>
</dbReference>
<organism evidence="2 3">
    <name type="scientific">Hohaiivirga grylli</name>
    <dbReference type="NCBI Taxonomy" id="3133970"/>
    <lineage>
        <taxon>Bacteria</taxon>
        <taxon>Pseudomonadati</taxon>
        <taxon>Pseudomonadota</taxon>
        <taxon>Alphaproteobacteria</taxon>
        <taxon>Hyphomicrobiales</taxon>
        <taxon>Methylobacteriaceae</taxon>
        <taxon>Hohaiivirga</taxon>
    </lineage>
</organism>
<dbReference type="SMART" id="SM00044">
    <property type="entry name" value="CYCc"/>
    <property type="match status" value="1"/>
</dbReference>
<dbReference type="PANTHER" id="PTHR43081">
    <property type="entry name" value="ADENYLATE CYCLASE, TERMINAL-DIFFERENTIATION SPECIFIC-RELATED"/>
    <property type="match status" value="1"/>
</dbReference>
<protein>
    <submittedName>
        <fullName evidence="2">Adenylate/guanylate cyclase domain-containing protein</fullName>
        <ecNumber evidence="2">4.6.1.-</ecNumber>
    </submittedName>
</protein>
<comment type="caution">
    <text evidence="2">The sequence shown here is derived from an EMBL/GenBank/DDBJ whole genome shotgun (WGS) entry which is preliminary data.</text>
</comment>
<sequence length="414" mass="45975">MPKNRFRTCMQEASENYSVPAISSLSPEELATALLIRDRLLSEVPRKFPAEDFLSAFGKILGQAGLKIDNVAAIIQTLHSEYAGVGRFWTEEAGTTTYVVRHEEDELLTDESTPLNFVNRTGEWLLLDLDDPELEKFPVLQKFKEEGYHRCLFVPLSYADETRNAIGFASKDPESFGPSVLAIIDAILPTLTLTLEVLIANYKIHTMLSTYVGSEPKQEILSGTVRRGQVTRIRSAILFADMRDYTRIAAVQSPEETVDLLDTYFDCVVPCVEQNGGEVLKYIGDGILAIFRDYADDTGSAAYSALKAATRSLQMIEQANQSGRFKQPVSIGIALHHGEAAYGNVGSGSRLDFTVIGPDVNLASRIARMNRDLHEPLLTSKPFAEQLWFDLERIGSYPVPGLTDPIDIYRPSKN</sequence>
<dbReference type="RefSeq" id="WP_346337316.1">
    <property type="nucleotide sequence ID" value="NZ_JBBYXI010000003.1"/>
</dbReference>
<dbReference type="Gene3D" id="3.30.70.1230">
    <property type="entry name" value="Nucleotide cyclase"/>
    <property type="match status" value="1"/>
</dbReference>
<proteinExistence type="predicted"/>
<dbReference type="SUPFAM" id="SSF55781">
    <property type="entry name" value="GAF domain-like"/>
    <property type="match status" value="1"/>
</dbReference>
<dbReference type="EC" id="4.6.1.-" evidence="2"/>
<accession>A0ABV0BM59</accession>
<dbReference type="PANTHER" id="PTHR43081:SF11">
    <property type="entry name" value="BLR2264 PROTEIN"/>
    <property type="match status" value="1"/>
</dbReference>
<keyword evidence="2" id="KW-0456">Lyase</keyword>
<feature type="domain" description="Guanylate cyclase" evidence="1">
    <location>
        <begin position="236"/>
        <end position="367"/>
    </location>
</feature>
<dbReference type="InterPro" id="IPR050697">
    <property type="entry name" value="Adenylyl/Guanylyl_Cyclase_3/4"/>
</dbReference>
<evidence type="ECO:0000259" key="1">
    <source>
        <dbReference type="PROSITE" id="PS50125"/>
    </source>
</evidence>